<dbReference type="Pfam" id="PF13438">
    <property type="entry name" value="DUF4113"/>
    <property type="match status" value="1"/>
</dbReference>
<dbReference type="GO" id="GO:0005829">
    <property type="term" value="C:cytosol"/>
    <property type="evidence" value="ECO:0007669"/>
    <property type="project" value="TreeGrafter"/>
</dbReference>
<comment type="similarity">
    <text evidence="1">Belongs to the DNA polymerase type-Y family.</text>
</comment>
<evidence type="ECO:0000259" key="6">
    <source>
        <dbReference type="PROSITE" id="PS50173"/>
    </source>
</evidence>
<dbReference type="PANTHER" id="PTHR11076">
    <property type="entry name" value="DNA REPAIR POLYMERASE UMUC / TRANSFERASE FAMILY MEMBER"/>
    <property type="match status" value="1"/>
</dbReference>
<dbReference type="Gene3D" id="3.30.70.270">
    <property type="match status" value="1"/>
</dbReference>
<dbReference type="GO" id="GO:0042276">
    <property type="term" value="P:error-prone translesion synthesis"/>
    <property type="evidence" value="ECO:0007669"/>
    <property type="project" value="TreeGrafter"/>
</dbReference>
<dbReference type="InterPro" id="IPR025188">
    <property type="entry name" value="DUF4113"/>
</dbReference>
<sequence length="442" mass="49458">MSSNFGESVLGAVTICLAEGGAVFGLVDCNSFYCSCERLFRPELRTRPVVVLSNNDGCVISRSKEAKAIGIKMGEPAFLRRDYFAANNIEVFSSNYALYGDLSRRVMNQLKNFSPEVEVYSIDEAFLGFSGFPKEKLPEIANNIYKKIPKNVGIPVSVGIGRTKTLAKLANHLAKKKEEYGGICIIDSESAREAALKQVAVADIWGIGPAYSRKLEAVGITTAWEFSRTNKHWIRKHLTVVGARIAYELNSIECSTLVTVDPAKKSIAVARSFSSMKDTKEALEGAVATFATAAAHNLRKQNGYANLIRVFVHTNQHRPDLEQYACNIVVPLPVQMQDTIKIVRYALHGLRTIYKRGLQYKKAGVILDQIRLESDQQNDLFGDFNRDRDERISVAMDKINERFGRHKVKLAVASKQNAWTLRQENLSPRYTTRWEDLPLVLS</sequence>
<keyword evidence="3" id="KW-0741">SOS mutagenesis</keyword>
<comment type="caution">
    <text evidence="7">The sequence shown here is derived from an EMBL/GenBank/DDBJ whole genome shotgun (WGS) entry which is preliminary data.</text>
</comment>
<dbReference type="AlphaFoldDB" id="A0A5F2BK41"/>
<evidence type="ECO:0000313" key="8">
    <source>
        <dbReference type="Proteomes" id="UP000298429"/>
    </source>
</evidence>
<dbReference type="Pfam" id="PF00817">
    <property type="entry name" value="IMS"/>
    <property type="match status" value="1"/>
</dbReference>
<dbReference type="GO" id="GO:0009432">
    <property type="term" value="P:SOS response"/>
    <property type="evidence" value="ECO:0007669"/>
    <property type="project" value="UniProtKB-KW"/>
</dbReference>
<dbReference type="InterPro" id="IPR043502">
    <property type="entry name" value="DNA/RNA_pol_sf"/>
</dbReference>
<evidence type="ECO:0000256" key="2">
    <source>
        <dbReference type="ARBA" id="ARBA00022763"/>
    </source>
</evidence>
<dbReference type="OrthoDB" id="9808813at2"/>
<dbReference type="InterPro" id="IPR001126">
    <property type="entry name" value="UmuC"/>
</dbReference>
<evidence type="ECO:0000313" key="7">
    <source>
        <dbReference type="EMBL" id="TGM05949.1"/>
    </source>
</evidence>
<dbReference type="SUPFAM" id="SSF56672">
    <property type="entry name" value="DNA/RNA polymerases"/>
    <property type="match status" value="1"/>
</dbReference>
<evidence type="ECO:0000256" key="4">
    <source>
        <dbReference type="ARBA" id="ARBA00023204"/>
    </source>
</evidence>
<feature type="domain" description="UmuC" evidence="6">
    <location>
        <begin position="24"/>
        <end position="208"/>
    </location>
</feature>
<name>A0A5F2BK41_9LEPT</name>
<dbReference type="Pfam" id="PF11799">
    <property type="entry name" value="IMS_C"/>
    <property type="match status" value="1"/>
</dbReference>
<reference evidence="7 8" key="1">
    <citation type="journal article" date="2019" name="PLoS Negl. Trop. Dis.">
        <title>Revisiting the worldwide diversity of Leptospira species in the environment.</title>
        <authorList>
            <person name="Vincent A.T."/>
            <person name="Schiettekatte O."/>
            <person name="Bourhy P."/>
            <person name="Veyrier F.J."/>
            <person name="Picardeau M."/>
        </authorList>
    </citation>
    <scope>NUCLEOTIDE SEQUENCE [LARGE SCALE GENOMIC DNA]</scope>
    <source>
        <strain evidence="7 8">201702444</strain>
    </source>
</reference>
<dbReference type="CDD" id="cd01700">
    <property type="entry name" value="PolY_Pol_V_umuC"/>
    <property type="match status" value="1"/>
</dbReference>
<evidence type="ECO:0000256" key="3">
    <source>
        <dbReference type="ARBA" id="ARBA00023199"/>
    </source>
</evidence>
<dbReference type="Gene3D" id="3.40.1170.60">
    <property type="match status" value="1"/>
</dbReference>
<dbReference type="EMBL" id="RQGN01000036">
    <property type="protein sequence ID" value="TGM05949.1"/>
    <property type="molecule type" value="Genomic_DNA"/>
</dbReference>
<dbReference type="InterPro" id="IPR050116">
    <property type="entry name" value="DNA_polymerase-Y"/>
</dbReference>
<dbReference type="PANTHER" id="PTHR11076:SF34">
    <property type="entry name" value="PROTEIN UMUC"/>
    <property type="match status" value="1"/>
</dbReference>
<dbReference type="InterPro" id="IPR043128">
    <property type="entry name" value="Rev_trsase/Diguanyl_cyclase"/>
</dbReference>
<keyword evidence="5" id="KW-0742">SOS response</keyword>
<dbReference type="InterPro" id="IPR017961">
    <property type="entry name" value="DNA_pol_Y-fam_little_finger"/>
</dbReference>
<dbReference type="GO" id="GO:0003887">
    <property type="term" value="F:DNA-directed DNA polymerase activity"/>
    <property type="evidence" value="ECO:0007669"/>
    <property type="project" value="TreeGrafter"/>
</dbReference>
<dbReference type="PROSITE" id="PS50173">
    <property type="entry name" value="UMUC"/>
    <property type="match status" value="1"/>
</dbReference>
<accession>A0A5F2BK41</accession>
<dbReference type="Gene3D" id="1.10.150.20">
    <property type="entry name" value="5' to 3' exonuclease, C-terminal subdomain"/>
    <property type="match status" value="1"/>
</dbReference>
<dbReference type="Proteomes" id="UP000298429">
    <property type="component" value="Unassembled WGS sequence"/>
</dbReference>
<evidence type="ECO:0000256" key="5">
    <source>
        <dbReference type="ARBA" id="ARBA00023236"/>
    </source>
</evidence>
<protein>
    <submittedName>
        <fullName evidence="7">Y-family DNA polymerase</fullName>
    </submittedName>
</protein>
<keyword evidence="2" id="KW-0227">DNA damage</keyword>
<dbReference type="GO" id="GO:0003684">
    <property type="term" value="F:damaged DNA binding"/>
    <property type="evidence" value="ECO:0007669"/>
    <property type="project" value="InterPro"/>
</dbReference>
<gene>
    <name evidence="7" type="ORF">EHQ76_06680</name>
</gene>
<organism evidence="7 8">
    <name type="scientific">Leptospira barantonii</name>
    <dbReference type="NCBI Taxonomy" id="2023184"/>
    <lineage>
        <taxon>Bacteria</taxon>
        <taxon>Pseudomonadati</taxon>
        <taxon>Spirochaetota</taxon>
        <taxon>Spirochaetia</taxon>
        <taxon>Leptospirales</taxon>
        <taxon>Leptospiraceae</taxon>
        <taxon>Leptospira</taxon>
    </lineage>
</organism>
<dbReference type="GO" id="GO:0006281">
    <property type="term" value="P:DNA repair"/>
    <property type="evidence" value="ECO:0007669"/>
    <property type="project" value="UniProtKB-KW"/>
</dbReference>
<proteinExistence type="inferred from homology"/>
<keyword evidence="4" id="KW-0234">DNA repair</keyword>
<evidence type="ECO:0000256" key="1">
    <source>
        <dbReference type="ARBA" id="ARBA00010945"/>
    </source>
</evidence>